<dbReference type="STRING" id="229919.GCA_001050195_01080"/>
<proteinExistence type="predicted"/>
<keyword evidence="4" id="KW-0808">Transferase</keyword>
<dbReference type="GO" id="GO:0009103">
    <property type="term" value="P:lipopolysaccharide biosynthetic process"/>
    <property type="evidence" value="ECO:0007669"/>
    <property type="project" value="UniProtKB-ARBA"/>
</dbReference>
<feature type="transmembrane region" description="Helical" evidence="8">
    <location>
        <begin position="282"/>
        <end position="304"/>
    </location>
</feature>
<evidence type="ECO:0000256" key="7">
    <source>
        <dbReference type="ARBA" id="ARBA00023136"/>
    </source>
</evidence>
<feature type="transmembrane region" description="Helical" evidence="8">
    <location>
        <begin position="207"/>
        <end position="225"/>
    </location>
</feature>
<organism evidence="10 11">
    <name type="scientific">Anaerolinea thermolimosa</name>
    <dbReference type="NCBI Taxonomy" id="229919"/>
    <lineage>
        <taxon>Bacteria</taxon>
        <taxon>Bacillati</taxon>
        <taxon>Chloroflexota</taxon>
        <taxon>Anaerolineae</taxon>
        <taxon>Anaerolineales</taxon>
        <taxon>Anaerolineaceae</taxon>
        <taxon>Anaerolinea</taxon>
    </lineage>
</organism>
<evidence type="ECO:0000256" key="4">
    <source>
        <dbReference type="ARBA" id="ARBA00022679"/>
    </source>
</evidence>
<protein>
    <recommendedName>
        <fullName evidence="9">Glycosyltransferase RgtA/B/C/D-like domain-containing protein</fullName>
    </recommendedName>
</protein>
<evidence type="ECO:0000256" key="3">
    <source>
        <dbReference type="ARBA" id="ARBA00022676"/>
    </source>
</evidence>
<dbReference type="PANTHER" id="PTHR33908">
    <property type="entry name" value="MANNOSYLTRANSFERASE YKCB-RELATED"/>
    <property type="match status" value="1"/>
</dbReference>
<keyword evidence="3" id="KW-0328">Glycosyltransferase</keyword>
<gene>
    <name evidence="10" type="ORF">DEQ80_08580</name>
</gene>
<evidence type="ECO:0000256" key="6">
    <source>
        <dbReference type="ARBA" id="ARBA00022989"/>
    </source>
</evidence>
<evidence type="ECO:0000256" key="5">
    <source>
        <dbReference type="ARBA" id="ARBA00022692"/>
    </source>
</evidence>
<keyword evidence="5 8" id="KW-0812">Transmembrane</keyword>
<accession>A0A3D1JH38</accession>
<evidence type="ECO:0000313" key="11">
    <source>
        <dbReference type="Proteomes" id="UP000264141"/>
    </source>
</evidence>
<evidence type="ECO:0000256" key="1">
    <source>
        <dbReference type="ARBA" id="ARBA00004651"/>
    </source>
</evidence>
<keyword evidence="2" id="KW-1003">Cell membrane</keyword>
<feature type="transmembrane region" description="Helical" evidence="8">
    <location>
        <begin position="341"/>
        <end position="362"/>
    </location>
</feature>
<comment type="caution">
    <text evidence="10">The sequence shown here is derived from an EMBL/GenBank/DDBJ whole genome shotgun (WGS) entry which is preliminary data.</text>
</comment>
<dbReference type="Pfam" id="PF13231">
    <property type="entry name" value="PMT_2"/>
    <property type="match status" value="1"/>
</dbReference>
<keyword evidence="7 8" id="KW-0472">Membrane</keyword>
<dbReference type="InterPro" id="IPR050297">
    <property type="entry name" value="LipidA_mod_glycosyltrf_83"/>
</dbReference>
<dbReference type="Proteomes" id="UP000264141">
    <property type="component" value="Unassembled WGS sequence"/>
</dbReference>
<feature type="transmembrane region" description="Helical" evidence="8">
    <location>
        <begin position="316"/>
        <end position="335"/>
    </location>
</feature>
<feature type="domain" description="Glycosyltransferase RgtA/B/C/D-like" evidence="9">
    <location>
        <begin position="71"/>
        <end position="225"/>
    </location>
</feature>
<dbReference type="EMBL" id="DPBP01000033">
    <property type="protein sequence ID" value="HCE17899.1"/>
    <property type="molecule type" value="Genomic_DNA"/>
</dbReference>
<feature type="transmembrane region" description="Helical" evidence="8">
    <location>
        <begin position="7"/>
        <end position="28"/>
    </location>
</feature>
<comment type="subcellular location">
    <subcellularLocation>
        <location evidence="1">Cell membrane</location>
        <topology evidence="1">Multi-pass membrane protein</topology>
    </subcellularLocation>
</comment>
<dbReference type="GO" id="GO:0016763">
    <property type="term" value="F:pentosyltransferase activity"/>
    <property type="evidence" value="ECO:0007669"/>
    <property type="project" value="TreeGrafter"/>
</dbReference>
<dbReference type="PANTHER" id="PTHR33908:SF11">
    <property type="entry name" value="MEMBRANE PROTEIN"/>
    <property type="match status" value="1"/>
</dbReference>
<reference evidence="10 11" key="1">
    <citation type="journal article" date="2018" name="Nat. Biotechnol.">
        <title>A standardized bacterial taxonomy based on genome phylogeny substantially revises the tree of life.</title>
        <authorList>
            <person name="Parks D.H."/>
            <person name="Chuvochina M."/>
            <person name="Waite D.W."/>
            <person name="Rinke C."/>
            <person name="Skarshewski A."/>
            <person name="Chaumeil P.A."/>
            <person name="Hugenholtz P."/>
        </authorList>
    </citation>
    <scope>NUCLEOTIDE SEQUENCE [LARGE SCALE GENOMIC DNA]</scope>
    <source>
        <strain evidence="10">UBA8781</strain>
    </source>
</reference>
<feature type="transmembrane region" description="Helical" evidence="8">
    <location>
        <begin position="258"/>
        <end position="276"/>
    </location>
</feature>
<feature type="transmembrane region" description="Helical" evidence="8">
    <location>
        <begin position="55"/>
        <end position="76"/>
    </location>
</feature>
<feature type="transmembrane region" description="Helical" evidence="8">
    <location>
        <begin position="83"/>
        <end position="103"/>
    </location>
</feature>
<name>A0A3D1JH38_9CHLR</name>
<evidence type="ECO:0000256" key="2">
    <source>
        <dbReference type="ARBA" id="ARBA00022475"/>
    </source>
</evidence>
<evidence type="ECO:0000313" key="10">
    <source>
        <dbReference type="EMBL" id="HCE17899.1"/>
    </source>
</evidence>
<feature type="transmembrane region" description="Helical" evidence="8">
    <location>
        <begin position="139"/>
        <end position="157"/>
    </location>
</feature>
<dbReference type="AlphaFoldDB" id="A0A3D1JH38"/>
<keyword evidence="6 8" id="KW-1133">Transmembrane helix</keyword>
<sequence>MKKIIKLEFLILTFIIFVSMGWKGWLIFSGHVPFNADEAVVGLMARHILQGERPVFFYGQSYMGSLDAGLVSLGFLLFGEHIWVIRAVQSLLYLGLLLTTYFLGKEMFSSDKVGLIAAGLLSIPTVNMTLYTTVSLGGYGEALLLGNFILLLTVRLWRRFRVVEAFLWGGLAGLGLWANALTMVYVVPALVFLIVHHRQNIHKMGKMFLWIGLGGFLGAFPWWWYALHHGWYQLVAELTGSAVSVEQVPWLARSGLHLVYFVLLGIPVIFGLRPPWAVEWLAFPLIPFAVAGWGILLFACARLARRQTEVQKGYRLLLGVGVTLIVGFVFTAFGVDPSGRYFLPLAVPLALMAATGACYSQLPRWLRSAALMGIVSFQVVGNLQTGLTYPPGLTTQFHASTIIEHRYDEELIQFLKDQGETRGYTHYWVAYPLAFQSSESLLFVPRLPYHTDLRYTSRDNRYAPYDDLVKSSLRVAYITTNNPALDRLITDGFQRFGITWKEKIIGDYHIFYALSQKVAPEELGIGEKP</sequence>
<evidence type="ECO:0000256" key="8">
    <source>
        <dbReference type="SAM" id="Phobius"/>
    </source>
</evidence>
<dbReference type="GO" id="GO:0005886">
    <property type="term" value="C:plasma membrane"/>
    <property type="evidence" value="ECO:0007669"/>
    <property type="project" value="UniProtKB-SubCell"/>
</dbReference>
<dbReference type="InterPro" id="IPR038731">
    <property type="entry name" value="RgtA/B/C-like"/>
</dbReference>
<evidence type="ECO:0000259" key="9">
    <source>
        <dbReference type="Pfam" id="PF13231"/>
    </source>
</evidence>